<dbReference type="Pfam" id="PF00126">
    <property type="entry name" value="HTH_1"/>
    <property type="match status" value="1"/>
</dbReference>
<dbReference type="Gene3D" id="3.40.190.290">
    <property type="match status" value="1"/>
</dbReference>
<evidence type="ECO:0000313" key="6">
    <source>
        <dbReference type="EMBL" id="MFH0274251.1"/>
    </source>
</evidence>
<keyword evidence="7" id="KW-1185">Reference proteome</keyword>
<dbReference type="PANTHER" id="PTHR30126:SF91">
    <property type="entry name" value="LYSR FAMILY TRANSCRIPTIONAL REGULATOR"/>
    <property type="match status" value="1"/>
</dbReference>
<dbReference type="InterPro" id="IPR005119">
    <property type="entry name" value="LysR_subst-bd"/>
</dbReference>
<dbReference type="Proteomes" id="UP001607221">
    <property type="component" value="Unassembled WGS sequence"/>
</dbReference>
<dbReference type="InterPro" id="IPR036390">
    <property type="entry name" value="WH_DNA-bd_sf"/>
</dbReference>
<evidence type="ECO:0000256" key="3">
    <source>
        <dbReference type="ARBA" id="ARBA00023125"/>
    </source>
</evidence>
<comment type="similarity">
    <text evidence="1">Belongs to the LysR transcriptional regulatory family.</text>
</comment>
<evidence type="ECO:0000256" key="2">
    <source>
        <dbReference type="ARBA" id="ARBA00023015"/>
    </source>
</evidence>
<protein>
    <submittedName>
        <fullName evidence="6">LysR family transcriptional regulator</fullName>
    </submittedName>
</protein>
<accession>A0ABW7JE07</accession>
<name>A0ABW7JE07_9VIBR</name>
<organism evidence="6 7">
    <name type="scientific">Vibrio jasicida</name>
    <dbReference type="NCBI Taxonomy" id="766224"/>
    <lineage>
        <taxon>Bacteria</taxon>
        <taxon>Pseudomonadati</taxon>
        <taxon>Pseudomonadota</taxon>
        <taxon>Gammaproteobacteria</taxon>
        <taxon>Vibrionales</taxon>
        <taxon>Vibrionaceae</taxon>
        <taxon>Vibrio</taxon>
    </lineage>
</organism>
<keyword evidence="4" id="KW-0804">Transcription</keyword>
<proteinExistence type="inferred from homology"/>
<sequence>MHSLDQLYAFVSVYEHHSYSAAGRHLGKDRTTVRELVKAYEDDLGFELFIIEGRKALATPRAEHLYPQTRLVLRQNQKLQEFSQAMFDEPKMEMKLGYDMDFPIELIAELERRSLEQFPQMRIHWLETNREQAIKAVSEHKLDFAILPAKGSIEPEYPCAYKHLGYVAYGLFVNPNSDLAYKTDFGLEDAQLEVQYLMHNHVNGEGMIQAFSTHTRVVSSHALLVRLLENGGWTLLPLSVGQRYAHKKKLKKINTSLLANNIKVPFSLFHPIGMEHQITTKALVTWCSELATSYFR</sequence>
<dbReference type="SUPFAM" id="SSF46785">
    <property type="entry name" value="Winged helix' DNA-binding domain"/>
    <property type="match status" value="1"/>
</dbReference>
<evidence type="ECO:0000259" key="5">
    <source>
        <dbReference type="PROSITE" id="PS50931"/>
    </source>
</evidence>
<gene>
    <name evidence="6" type="ORF">ACGRHZ_23540</name>
</gene>
<evidence type="ECO:0000256" key="4">
    <source>
        <dbReference type="ARBA" id="ARBA00023163"/>
    </source>
</evidence>
<dbReference type="PROSITE" id="PS50931">
    <property type="entry name" value="HTH_LYSR"/>
    <property type="match status" value="1"/>
</dbReference>
<evidence type="ECO:0000256" key="1">
    <source>
        <dbReference type="ARBA" id="ARBA00009437"/>
    </source>
</evidence>
<evidence type="ECO:0000313" key="7">
    <source>
        <dbReference type="Proteomes" id="UP001607221"/>
    </source>
</evidence>
<dbReference type="PANTHER" id="PTHR30126">
    <property type="entry name" value="HTH-TYPE TRANSCRIPTIONAL REGULATOR"/>
    <property type="match status" value="1"/>
</dbReference>
<dbReference type="Pfam" id="PF03466">
    <property type="entry name" value="LysR_substrate"/>
    <property type="match status" value="1"/>
</dbReference>
<keyword evidence="3" id="KW-0238">DNA-binding</keyword>
<keyword evidence="2" id="KW-0805">Transcription regulation</keyword>
<dbReference type="InterPro" id="IPR036388">
    <property type="entry name" value="WH-like_DNA-bd_sf"/>
</dbReference>
<dbReference type="Gene3D" id="1.10.10.10">
    <property type="entry name" value="Winged helix-like DNA-binding domain superfamily/Winged helix DNA-binding domain"/>
    <property type="match status" value="1"/>
</dbReference>
<feature type="domain" description="HTH lysR-type" evidence="5">
    <location>
        <begin position="1"/>
        <end position="59"/>
    </location>
</feature>
<dbReference type="GeneID" id="48230867"/>
<dbReference type="InterPro" id="IPR000847">
    <property type="entry name" value="LysR_HTH_N"/>
</dbReference>
<reference evidence="6 7" key="1">
    <citation type="submission" date="2024-10" db="EMBL/GenBank/DDBJ databases">
        <authorList>
            <person name="Yibar A."/>
            <person name="Saticioglu I.B."/>
            <person name="Duman M."/>
            <person name="Ajmi N."/>
            <person name="Gurler F."/>
            <person name="Ay H."/>
            <person name="Onuk E."/>
            <person name="Guler S."/>
            <person name="Romalde J.L."/>
        </authorList>
    </citation>
    <scope>NUCLEOTIDE SEQUENCE [LARGE SCALE GENOMIC DNA]</scope>
    <source>
        <strain evidence="6 7">1-TCBS-A</strain>
    </source>
</reference>
<comment type="caution">
    <text evidence="6">The sequence shown here is derived from an EMBL/GenBank/DDBJ whole genome shotgun (WGS) entry which is preliminary data.</text>
</comment>
<dbReference type="SUPFAM" id="SSF53850">
    <property type="entry name" value="Periplasmic binding protein-like II"/>
    <property type="match status" value="1"/>
</dbReference>
<dbReference type="RefSeq" id="WP_038869717.1">
    <property type="nucleotide sequence ID" value="NZ_BBKZ01000027.1"/>
</dbReference>
<dbReference type="EMBL" id="JBIHSE010000002">
    <property type="protein sequence ID" value="MFH0274251.1"/>
    <property type="molecule type" value="Genomic_DNA"/>
</dbReference>